<dbReference type="PANTHER" id="PTHR34300:SF1">
    <property type="entry name" value="QUEUOSINE PRECURSOR TRANSPORTER"/>
    <property type="match status" value="1"/>
</dbReference>
<evidence type="ECO:0000313" key="2">
    <source>
        <dbReference type="EMBL" id="MEK8026524.1"/>
    </source>
</evidence>
<dbReference type="InterPro" id="IPR003744">
    <property type="entry name" value="YhhQ"/>
</dbReference>
<feature type="transmembrane region" description="Helical" evidence="1">
    <location>
        <begin position="42"/>
        <end position="60"/>
    </location>
</feature>
<feature type="transmembrane region" description="Helical" evidence="1">
    <location>
        <begin position="72"/>
        <end position="88"/>
    </location>
</feature>
<gene>
    <name evidence="2" type="ORF">AACH11_11190</name>
</gene>
<dbReference type="PANTHER" id="PTHR34300">
    <property type="entry name" value="QUEUOSINE PRECURSOR TRANSPORTER-RELATED"/>
    <property type="match status" value="1"/>
</dbReference>
<reference evidence="2 3" key="1">
    <citation type="submission" date="2024-04" db="EMBL/GenBank/DDBJ databases">
        <title>Novel species of the genus Ideonella isolated from streams.</title>
        <authorList>
            <person name="Lu H."/>
        </authorList>
    </citation>
    <scope>NUCLEOTIDE SEQUENCE [LARGE SCALE GENOMIC DNA]</scope>
    <source>
        <strain evidence="2 3">BYS139W</strain>
    </source>
</reference>
<dbReference type="RefSeq" id="WP_341374307.1">
    <property type="nucleotide sequence ID" value="NZ_JBBUTF010000008.1"/>
</dbReference>
<feature type="transmembrane region" description="Helical" evidence="1">
    <location>
        <begin position="124"/>
        <end position="144"/>
    </location>
</feature>
<comment type="caution">
    <text evidence="2">The sequence shown here is derived from an EMBL/GenBank/DDBJ whole genome shotgun (WGS) entry which is preliminary data.</text>
</comment>
<accession>A0ABU9B9T2</accession>
<evidence type="ECO:0000256" key="1">
    <source>
        <dbReference type="SAM" id="Phobius"/>
    </source>
</evidence>
<dbReference type="Pfam" id="PF02592">
    <property type="entry name" value="Vut_1"/>
    <property type="match status" value="2"/>
</dbReference>
<proteinExistence type="predicted"/>
<organism evidence="2 3">
    <name type="scientific">Pseudaquabacterium rugosum</name>
    <dbReference type="NCBI Taxonomy" id="2984194"/>
    <lineage>
        <taxon>Bacteria</taxon>
        <taxon>Pseudomonadati</taxon>
        <taxon>Pseudomonadota</taxon>
        <taxon>Betaproteobacteria</taxon>
        <taxon>Burkholderiales</taxon>
        <taxon>Sphaerotilaceae</taxon>
        <taxon>Pseudaquabacterium</taxon>
    </lineage>
</organism>
<dbReference type="EMBL" id="JBBUTF010000008">
    <property type="protein sequence ID" value="MEK8026524.1"/>
    <property type="molecule type" value="Genomic_DNA"/>
</dbReference>
<feature type="transmembrane region" description="Helical" evidence="1">
    <location>
        <begin position="94"/>
        <end position="112"/>
    </location>
</feature>
<protein>
    <submittedName>
        <fullName evidence="2">VUT family protein</fullName>
    </submittedName>
</protein>
<keyword evidence="1" id="KW-1133">Transmembrane helix</keyword>
<sequence>MHASEDTRPATPGLAALWRPILAMTLVIALSNWAVQYPINDWLTWGAFTYPVVFLVTDLTNRAVGMAAARRVAWAGFALAVVLSVWLADARIALASGTAFIVAQWLDISVFNAWRAQSWWKAPLIGSVVASVIDTGLFFGIAFAGTDVPWLQLAAGDLAIKWLMAAVLLLPYKAMLGHLQAWVPLATASTATATTADGGR</sequence>
<dbReference type="Proteomes" id="UP001368500">
    <property type="component" value="Unassembled WGS sequence"/>
</dbReference>
<keyword evidence="1" id="KW-0812">Transmembrane</keyword>
<keyword evidence="3" id="KW-1185">Reference proteome</keyword>
<evidence type="ECO:0000313" key="3">
    <source>
        <dbReference type="Proteomes" id="UP001368500"/>
    </source>
</evidence>
<feature type="transmembrane region" description="Helical" evidence="1">
    <location>
        <begin position="150"/>
        <end position="170"/>
    </location>
</feature>
<feature type="transmembrane region" description="Helical" evidence="1">
    <location>
        <begin position="12"/>
        <end position="30"/>
    </location>
</feature>
<name>A0ABU9B9T2_9BURK</name>
<keyword evidence="1" id="KW-0472">Membrane</keyword>